<reference evidence="1 2" key="2">
    <citation type="journal article" date="2011" name="Mol. Biol. Evol.">
        <title>Unity in variety--the pan-genome of the Chlamydiae.</title>
        <authorList>
            <person name="Collingro A."/>
            <person name="Tischler P."/>
            <person name="Weinmaier T."/>
            <person name="Penz T."/>
            <person name="Heinz E."/>
            <person name="Brunham R.C."/>
            <person name="Read T.D."/>
            <person name="Bavoil P.M."/>
            <person name="Sachse K."/>
            <person name="Kahane S."/>
            <person name="Friedman M.G."/>
            <person name="Rattei T."/>
            <person name="Myers G.S."/>
            <person name="Horn M."/>
        </authorList>
    </citation>
    <scope>NUCLEOTIDE SEQUENCE [LARGE SCALE GENOMIC DNA]</scope>
    <source>
        <strain evidence="2">UV7</strain>
    </source>
</reference>
<organism evidence="1 2">
    <name type="scientific">Parachlamydia acanthamoebae (strain UV7)</name>
    <dbReference type="NCBI Taxonomy" id="765952"/>
    <lineage>
        <taxon>Bacteria</taxon>
        <taxon>Pseudomonadati</taxon>
        <taxon>Chlamydiota</taxon>
        <taxon>Chlamydiia</taxon>
        <taxon>Parachlamydiales</taxon>
        <taxon>Parachlamydiaceae</taxon>
        <taxon>Parachlamydia</taxon>
    </lineage>
</organism>
<evidence type="ECO:0000313" key="2">
    <source>
        <dbReference type="Proteomes" id="UP000000495"/>
    </source>
</evidence>
<sequence length="219" mass="25530">MVAKKMKTLHRHELDFERTMEFVKDNLNEVNALSSELLNLVDFKSGVFFTLLTVDSNLERLYEFENGIILPQNPIIVSETNGKKSRHQRVPTIKEELSDFIFHKLSLSNKLSCIFDEVTRSPDESNLKAFYEKKSVYLYENEVMYVIRELNKNHEFILKCAGKSFSFWHSVGVLTEADCFKNDSNILSLEDIQAICKKTKMMFISAYDGEAYVLWEKIE</sequence>
<protein>
    <submittedName>
        <fullName evidence="1">Uncharacterized protein</fullName>
    </submittedName>
</protein>
<dbReference type="eggNOG" id="ENOG5034AVU">
    <property type="taxonomic scope" value="Bacteria"/>
</dbReference>
<proteinExistence type="predicted"/>
<gene>
    <name evidence="1" type="ordered locus">PUV_24960</name>
</gene>
<reference key="1">
    <citation type="journal article" date="2011" name="Mol. Biol. Evol.">
        <title>Unity in variety -- the pan-genome of the Chlamydiae.</title>
        <authorList>
            <person name="Collingro A."/>
            <person name="Tischler P."/>
            <person name="Weinmaier T."/>
            <person name="Penz T."/>
            <person name="Heinz E."/>
            <person name="Brunham R.C."/>
            <person name="Read T.D."/>
            <person name="Bavoil P.M."/>
            <person name="Sachse K."/>
            <person name="Kahane S."/>
            <person name="Friedman M.G."/>
            <person name="Rattei T."/>
            <person name="Myers G.S.A."/>
            <person name="Horn M."/>
        </authorList>
    </citation>
    <scope>NUCLEOTIDE SEQUENCE</scope>
    <source>
        <strain>UV7</strain>
    </source>
</reference>
<dbReference type="AlphaFoldDB" id="F8L2D3"/>
<evidence type="ECO:0000313" key="1">
    <source>
        <dbReference type="EMBL" id="CCB87446.1"/>
    </source>
</evidence>
<dbReference type="HOGENOM" id="CLU_1276612_0_0_0"/>
<dbReference type="RefSeq" id="WP_013925598.1">
    <property type="nucleotide sequence ID" value="NC_015702.1"/>
</dbReference>
<dbReference type="KEGG" id="puv:PUV_24960"/>
<accession>F8L2D3</accession>
<dbReference type="EMBL" id="FR872580">
    <property type="protein sequence ID" value="CCB87446.1"/>
    <property type="molecule type" value="Genomic_DNA"/>
</dbReference>
<keyword evidence="2" id="KW-1185">Reference proteome</keyword>
<dbReference type="Proteomes" id="UP000000495">
    <property type="component" value="Chromosome"/>
</dbReference>
<name>F8L2D3_PARAV</name>
<dbReference type="STRING" id="765952.PUV_24960"/>